<name>A0ABV1KWU6_9BACL</name>
<keyword evidence="3" id="KW-0028">Amino-acid biosynthesis</keyword>
<dbReference type="EMBL" id="JASKHM010000011">
    <property type="protein sequence ID" value="MEQ4484590.1"/>
    <property type="molecule type" value="Genomic_DNA"/>
</dbReference>
<dbReference type="InterPro" id="IPR002347">
    <property type="entry name" value="SDR_fam"/>
</dbReference>
<evidence type="ECO:0000256" key="1">
    <source>
        <dbReference type="ARBA" id="ARBA00022714"/>
    </source>
</evidence>
<keyword evidence="1" id="KW-0479">Metal-binding</keyword>
<sequence>MTTEKTYESQKVRKISFEGDALRMSMDWSVEDLDKIQVLVESTAGSSHPSSYHLGELAAEMEKGVYQMGGKPAIYTATDICDGVAQAQVAEAGRMLAAAQSLSRRETAFDLEGAFVFLASQDSDFITGQTLNVDGGWMLH</sequence>
<dbReference type="Pfam" id="PF13561">
    <property type="entry name" value="adh_short_C2"/>
    <property type="match status" value="1"/>
</dbReference>
<keyword evidence="3" id="KW-0100">Branched-chain amino acid biosynthesis</keyword>
<evidence type="ECO:0000313" key="4">
    <source>
        <dbReference type="EMBL" id="MEQ4484590.1"/>
    </source>
</evidence>
<dbReference type="SUPFAM" id="SSF51735">
    <property type="entry name" value="NAD(P)-binding Rossmann-fold domains"/>
    <property type="match status" value="1"/>
</dbReference>
<evidence type="ECO:0000256" key="2">
    <source>
        <dbReference type="ARBA" id="ARBA00023014"/>
    </source>
</evidence>
<dbReference type="InterPro" id="IPR036291">
    <property type="entry name" value="NAD(P)-bd_dom_sf"/>
</dbReference>
<proteinExistence type="predicted"/>
<reference evidence="4 5" key="1">
    <citation type="journal article" date="2023" name="Genome Announc.">
        <title>Pan-Genome Analyses of the Genus Cohnella and Proposal of the Novel Species Cohnella silvisoli sp. nov., Isolated from Forest Soil.</title>
        <authorList>
            <person name="Wang C."/>
            <person name="Mao L."/>
            <person name="Bao G."/>
            <person name="Zhu H."/>
        </authorList>
    </citation>
    <scope>NUCLEOTIDE SEQUENCE [LARGE SCALE GENOMIC DNA]</scope>
    <source>
        <strain evidence="4 5">NL03-T5-1</strain>
    </source>
</reference>
<dbReference type="SUPFAM" id="SSF143975">
    <property type="entry name" value="IlvD/EDD N-terminal domain-like"/>
    <property type="match status" value="1"/>
</dbReference>
<evidence type="ECO:0000313" key="5">
    <source>
        <dbReference type="Proteomes" id="UP001493487"/>
    </source>
</evidence>
<dbReference type="InterPro" id="IPR037237">
    <property type="entry name" value="IlvD/EDD_N"/>
</dbReference>
<keyword evidence="1" id="KW-0001">2Fe-2S</keyword>
<gene>
    <name evidence="4" type="ORF">QJS35_19505</name>
</gene>
<dbReference type="Proteomes" id="UP001493487">
    <property type="component" value="Unassembled WGS sequence"/>
</dbReference>
<keyword evidence="1" id="KW-0408">Iron</keyword>
<accession>A0ABV1KWU6</accession>
<dbReference type="RefSeq" id="WP_304518411.1">
    <property type="nucleotide sequence ID" value="NZ_JAIOAP010000010.1"/>
</dbReference>
<dbReference type="Gene3D" id="3.40.50.720">
    <property type="entry name" value="NAD(P)-binding Rossmann-like Domain"/>
    <property type="match status" value="1"/>
</dbReference>
<protein>
    <submittedName>
        <fullName evidence="4">SDR family oxidoreductase</fullName>
    </submittedName>
</protein>
<organism evidence="4 5">
    <name type="scientific">Cohnella silvisoli</name>
    <dbReference type="NCBI Taxonomy" id="2873699"/>
    <lineage>
        <taxon>Bacteria</taxon>
        <taxon>Bacillati</taxon>
        <taxon>Bacillota</taxon>
        <taxon>Bacilli</taxon>
        <taxon>Bacillales</taxon>
        <taxon>Paenibacillaceae</taxon>
        <taxon>Cohnella</taxon>
    </lineage>
</organism>
<keyword evidence="2" id="KW-0411">Iron-sulfur</keyword>
<evidence type="ECO:0000256" key="3">
    <source>
        <dbReference type="ARBA" id="ARBA00023304"/>
    </source>
</evidence>
<keyword evidence="5" id="KW-1185">Reference proteome</keyword>
<comment type="caution">
    <text evidence="4">The sequence shown here is derived from an EMBL/GenBank/DDBJ whole genome shotgun (WGS) entry which is preliminary data.</text>
</comment>